<feature type="binding site" evidence="13">
    <location>
        <begin position="11"/>
        <end position="18"/>
    </location>
    <ligand>
        <name>ATP</name>
        <dbReference type="ChEBI" id="CHEBI:30616"/>
    </ligand>
</feature>
<dbReference type="AlphaFoldDB" id="A0A177P7Z3"/>
<evidence type="ECO:0000256" key="13">
    <source>
        <dbReference type="HAMAP-Rule" id="MF_00328"/>
    </source>
</evidence>
<dbReference type="Pfam" id="PF00625">
    <property type="entry name" value="Guanylate_kin"/>
    <property type="match status" value="1"/>
</dbReference>
<accession>A0A177P7Z3</accession>
<proteinExistence type="inferred from homology"/>
<evidence type="ECO:0000256" key="1">
    <source>
        <dbReference type="ARBA" id="ARBA00003531"/>
    </source>
</evidence>
<dbReference type="InterPro" id="IPR008145">
    <property type="entry name" value="GK/Ca_channel_bsu"/>
</dbReference>
<evidence type="ECO:0000256" key="5">
    <source>
        <dbReference type="ARBA" id="ARBA00016296"/>
    </source>
</evidence>
<dbReference type="CDD" id="cd00071">
    <property type="entry name" value="GMPK"/>
    <property type="match status" value="1"/>
</dbReference>
<evidence type="ECO:0000256" key="11">
    <source>
        <dbReference type="ARBA" id="ARBA00030128"/>
    </source>
</evidence>
<feature type="domain" description="Guanylate kinase-like" evidence="14">
    <location>
        <begin position="4"/>
        <end position="182"/>
    </location>
</feature>
<dbReference type="SMART" id="SM00072">
    <property type="entry name" value="GuKc"/>
    <property type="match status" value="1"/>
</dbReference>
<dbReference type="NCBIfam" id="TIGR03263">
    <property type="entry name" value="guanyl_kin"/>
    <property type="match status" value="1"/>
</dbReference>
<dbReference type="EMBL" id="LUUL01000080">
    <property type="protein sequence ID" value="OAI25553.1"/>
    <property type="molecule type" value="Genomic_DNA"/>
</dbReference>
<dbReference type="SUPFAM" id="SSF52540">
    <property type="entry name" value="P-loop containing nucleoside triphosphate hydrolases"/>
    <property type="match status" value="1"/>
</dbReference>
<organism evidence="15 18">
    <name type="scientific">Methylomonas koyamae</name>
    <dbReference type="NCBI Taxonomy" id="702114"/>
    <lineage>
        <taxon>Bacteria</taxon>
        <taxon>Pseudomonadati</taxon>
        <taxon>Pseudomonadota</taxon>
        <taxon>Gammaproteobacteria</taxon>
        <taxon>Methylococcales</taxon>
        <taxon>Methylococcaceae</taxon>
        <taxon>Methylomonas</taxon>
    </lineage>
</organism>
<evidence type="ECO:0000256" key="4">
    <source>
        <dbReference type="ARBA" id="ARBA00012961"/>
    </source>
</evidence>
<comment type="function">
    <text evidence="1 13">Essential for recycling GMP and indirectly, cGMP.</text>
</comment>
<evidence type="ECO:0000256" key="12">
    <source>
        <dbReference type="ARBA" id="ARBA00048594"/>
    </source>
</evidence>
<dbReference type="InterPro" id="IPR008144">
    <property type="entry name" value="Guanylate_kin-like_dom"/>
</dbReference>
<keyword evidence="17" id="KW-1185">Reference proteome</keyword>
<dbReference type="OrthoDB" id="9808150at2"/>
<dbReference type="Gene3D" id="3.30.63.10">
    <property type="entry name" value="Guanylate Kinase phosphate binding domain"/>
    <property type="match status" value="1"/>
</dbReference>
<evidence type="ECO:0000313" key="17">
    <source>
        <dbReference type="Proteomes" id="UP000077734"/>
    </source>
</evidence>
<dbReference type="Gene3D" id="3.40.50.300">
    <property type="entry name" value="P-loop containing nucleotide triphosphate hydrolases"/>
    <property type="match status" value="1"/>
</dbReference>
<evidence type="ECO:0000256" key="7">
    <source>
        <dbReference type="ARBA" id="ARBA00022679"/>
    </source>
</evidence>
<evidence type="ECO:0000256" key="3">
    <source>
        <dbReference type="ARBA" id="ARBA00005790"/>
    </source>
</evidence>
<comment type="subcellular location">
    <subcellularLocation>
        <location evidence="2 13">Cytoplasm</location>
    </subcellularLocation>
</comment>
<dbReference type="GO" id="GO:0005829">
    <property type="term" value="C:cytosol"/>
    <property type="evidence" value="ECO:0007669"/>
    <property type="project" value="TreeGrafter"/>
</dbReference>
<dbReference type="HAMAP" id="MF_00328">
    <property type="entry name" value="Guanylate_kinase"/>
    <property type="match status" value="1"/>
</dbReference>
<keyword evidence="8 13" id="KW-0547">Nucleotide-binding</keyword>
<dbReference type="FunFam" id="3.30.63.10:FF:000005">
    <property type="entry name" value="Guanylate kinase"/>
    <property type="match status" value="1"/>
</dbReference>
<dbReference type="EMBL" id="LUUJ01000073">
    <property type="protein sequence ID" value="OAI16648.1"/>
    <property type="molecule type" value="Genomic_DNA"/>
</dbReference>
<dbReference type="PANTHER" id="PTHR23117">
    <property type="entry name" value="GUANYLATE KINASE-RELATED"/>
    <property type="match status" value="1"/>
</dbReference>
<dbReference type="InterPro" id="IPR017665">
    <property type="entry name" value="Guanylate_kinase"/>
</dbReference>
<name>A0A177P7Z3_9GAMM</name>
<evidence type="ECO:0000256" key="8">
    <source>
        <dbReference type="ARBA" id="ARBA00022741"/>
    </source>
</evidence>
<protein>
    <recommendedName>
        <fullName evidence="5 13">Guanylate kinase</fullName>
        <ecNumber evidence="4 13">2.7.4.8</ecNumber>
    </recommendedName>
    <alternativeName>
        <fullName evidence="11 13">GMP kinase</fullName>
    </alternativeName>
</protein>
<evidence type="ECO:0000313" key="18">
    <source>
        <dbReference type="Proteomes" id="UP000077857"/>
    </source>
</evidence>
<comment type="catalytic activity">
    <reaction evidence="12 13">
        <text>GMP + ATP = GDP + ADP</text>
        <dbReference type="Rhea" id="RHEA:20780"/>
        <dbReference type="ChEBI" id="CHEBI:30616"/>
        <dbReference type="ChEBI" id="CHEBI:58115"/>
        <dbReference type="ChEBI" id="CHEBI:58189"/>
        <dbReference type="ChEBI" id="CHEBI:456216"/>
        <dbReference type="EC" id="2.7.4.8"/>
    </reaction>
</comment>
<dbReference type="PANTHER" id="PTHR23117:SF13">
    <property type="entry name" value="GUANYLATE KINASE"/>
    <property type="match status" value="1"/>
</dbReference>
<evidence type="ECO:0000256" key="10">
    <source>
        <dbReference type="ARBA" id="ARBA00022840"/>
    </source>
</evidence>
<keyword evidence="6 13" id="KW-0963">Cytoplasm</keyword>
<gene>
    <name evidence="13" type="primary">gmk</name>
    <name evidence="16" type="ORF">A1356_00910</name>
    <name evidence="15" type="ORF">A1507_11620</name>
</gene>
<dbReference type="Proteomes" id="UP000077734">
    <property type="component" value="Unassembled WGS sequence"/>
</dbReference>
<reference evidence="15 18" key="2">
    <citation type="submission" date="2016-03" db="EMBL/GenBank/DDBJ databases">
        <authorList>
            <person name="Ploux O."/>
        </authorList>
    </citation>
    <scope>NUCLEOTIDE SEQUENCE [LARGE SCALE GENOMIC DNA]</scope>
    <source>
        <strain evidence="15 18">R-45378</strain>
    </source>
</reference>
<evidence type="ECO:0000256" key="6">
    <source>
        <dbReference type="ARBA" id="ARBA00022490"/>
    </source>
</evidence>
<evidence type="ECO:0000259" key="14">
    <source>
        <dbReference type="PROSITE" id="PS50052"/>
    </source>
</evidence>
<evidence type="ECO:0000313" key="15">
    <source>
        <dbReference type="EMBL" id="OAI16648.1"/>
    </source>
</evidence>
<dbReference type="Proteomes" id="UP000077857">
    <property type="component" value="Unassembled WGS sequence"/>
</dbReference>
<reference evidence="16 17" key="1">
    <citation type="submission" date="2016-03" db="EMBL/GenBank/DDBJ databases">
        <authorList>
            <person name="Heylen K."/>
            <person name="De Vos P."/>
            <person name="Vekeman B."/>
        </authorList>
    </citation>
    <scope>NUCLEOTIDE SEQUENCE [LARGE SCALE GENOMIC DNA]</scope>
    <source>
        <strain evidence="16 17">R-49807</strain>
    </source>
</reference>
<evidence type="ECO:0000313" key="16">
    <source>
        <dbReference type="EMBL" id="OAI25553.1"/>
    </source>
</evidence>
<dbReference type="InterPro" id="IPR020590">
    <property type="entry name" value="Guanylate_kinase_CS"/>
</dbReference>
<dbReference type="InterPro" id="IPR027417">
    <property type="entry name" value="P-loop_NTPase"/>
</dbReference>
<keyword evidence="7 13" id="KW-0808">Transferase</keyword>
<evidence type="ECO:0000256" key="9">
    <source>
        <dbReference type="ARBA" id="ARBA00022777"/>
    </source>
</evidence>
<keyword evidence="9 13" id="KW-0418">Kinase</keyword>
<sequence>MTTGRLYIISAPSGAGKTSLVKQLFAELDGLTVSVSHTTRPMRSGERHGSDYFFVSVGEFKAMIENQAFLEHAQVFDNFYGTAQQTVQDNLASGLDVILEIDWQGAQQVRRMVPASQSIFILPPSIEVLRQRLQNRGQDDAEVIARRMRDAVTEMSHYPEFDYLVVNDDFELALSQLKSIIVANRLRQDVQQQNLVGLLQDLLN</sequence>
<dbReference type="PROSITE" id="PS50052">
    <property type="entry name" value="GUANYLATE_KINASE_2"/>
    <property type="match status" value="1"/>
</dbReference>
<comment type="similarity">
    <text evidence="3 13">Belongs to the guanylate kinase family.</text>
</comment>
<dbReference type="GO" id="GO:0004385">
    <property type="term" value="F:GMP kinase activity"/>
    <property type="evidence" value="ECO:0007669"/>
    <property type="project" value="UniProtKB-UniRule"/>
</dbReference>
<dbReference type="KEGG" id="mko:MKLM6_4319"/>
<comment type="caution">
    <text evidence="15">The sequence shown here is derived from an EMBL/GenBank/DDBJ whole genome shotgun (WGS) entry which is preliminary data.</text>
</comment>
<keyword evidence="10 13" id="KW-0067">ATP-binding</keyword>
<dbReference type="GO" id="GO:0005524">
    <property type="term" value="F:ATP binding"/>
    <property type="evidence" value="ECO:0007669"/>
    <property type="project" value="UniProtKB-UniRule"/>
</dbReference>
<dbReference type="FunFam" id="3.40.50.300:FF:000084">
    <property type="entry name" value="Guanylate kinase"/>
    <property type="match status" value="1"/>
</dbReference>
<dbReference type="RefSeq" id="WP_054763485.1">
    <property type="nucleotide sequence ID" value="NZ_AP019777.1"/>
</dbReference>
<evidence type="ECO:0000256" key="2">
    <source>
        <dbReference type="ARBA" id="ARBA00004496"/>
    </source>
</evidence>
<dbReference type="EC" id="2.7.4.8" evidence="4 13"/>
<dbReference type="PROSITE" id="PS00856">
    <property type="entry name" value="GUANYLATE_KINASE_1"/>
    <property type="match status" value="1"/>
</dbReference>